<protein>
    <submittedName>
        <fullName evidence="1">Selenium-dependent hydroxylase accessory protein YqeC</fullName>
    </submittedName>
</protein>
<dbReference type="EMBL" id="JAKRVX010000002">
    <property type="protein sequence ID" value="MCL9816497.1"/>
    <property type="molecule type" value="Genomic_DNA"/>
</dbReference>
<organism evidence="1 2">
    <name type="scientific">Natronocalculus amylovorans</name>
    <dbReference type="NCBI Taxonomy" id="2917812"/>
    <lineage>
        <taxon>Archaea</taxon>
        <taxon>Methanobacteriati</taxon>
        <taxon>Methanobacteriota</taxon>
        <taxon>Stenosarchaea group</taxon>
        <taxon>Halobacteria</taxon>
        <taxon>Halobacteriales</taxon>
        <taxon>Haloferacaceae</taxon>
        <taxon>Natronocalculus</taxon>
    </lineage>
</organism>
<accession>A0AAE3FVV0</accession>
<dbReference type="NCBIfam" id="TIGR03172">
    <property type="entry name" value="selenium cofactor biosynthesis protein YqeC"/>
    <property type="match status" value="1"/>
</dbReference>
<dbReference type="Proteomes" id="UP001203207">
    <property type="component" value="Unassembled WGS sequence"/>
</dbReference>
<dbReference type="RefSeq" id="WP_174654457.1">
    <property type="nucleotide sequence ID" value="NZ_JAKRVX010000002.1"/>
</dbReference>
<sequence length="253" mass="27230">MPTERHPLVTALGADRGVTCVVGAGGKKTTIYTLANALDTAIITATVRIPLFDTHVNNVYVNDEALDAFPLTETAFPIGIVAEKEADRYRGFHPDVINSIAALHHGPVLVKADGARTREFKAPDDSEPQIPSSTRTVVPIASVHAVGEPLTEAVVHRPDRVAELTSLRIGDEIRPQDIATVISHPDGGLKNVPHDAHVIPLLNKVDTPDDEAIANEIADKIFTQVADNPFGPDIRRVVLSQLSKERVVAVRLA</sequence>
<reference evidence="1" key="1">
    <citation type="journal article" date="2022" name="Syst. Appl. Microbiol.">
        <title>Natronocalculus amylovorans gen. nov., sp. nov., and Natranaeroarchaeum aerophilus sp. nov., dominant culturable amylolytic natronoarchaea from hypersaline soda lakes in southwestern Siberia.</title>
        <authorList>
            <person name="Sorokin D.Y."/>
            <person name="Elcheninov A.G."/>
            <person name="Khizhniak T.V."/>
            <person name="Koenen M."/>
            <person name="Bale N.J."/>
            <person name="Damste J.S.S."/>
            <person name="Kublanov I.V."/>
        </authorList>
    </citation>
    <scope>NUCLEOTIDE SEQUENCE</scope>
    <source>
        <strain evidence="1">AArc-St2</strain>
    </source>
</reference>
<dbReference type="AlphaFoldDB" id="A0AAE3FVV0"/>
<comment type="caution">
    <text evidence="1">The sequence shown here is derived from an EMBL/GenBank/DDBJ whole genome shotgun (WGS) entry which is preliminary data.</text>
</comment>
<evidence type="ECO:0000313" key="2">
    <source>
        <dbReference type="Proteomes" id="UP001203207"/>
    </source>
</evidence>
<keyword evidence="2" id="KW-1185">Reference proteome</keyword>
<gene>
    <name evidence="1" type="primary">yqeC</name>
    <name evidence="1" type="ORF">AArcSt2_06010</name>
</gene>
<dbReference type="Pfam" id="PF19842">
    <property type="entry name" value="YqeC"/>
    <property type="match status" value="1"/>
</dbReference>
<proteinExistence type="predicted"/>
<reference evidence="1" key="2">
    <citation type="submission" date="2022-02" db="EMBL/GenBank/DDBJ databases">
        <authorList>
            <person name="Elcheninov A.G."/>
            <person name="Sorokin D.Y."/>
            <person name="Kublanov I.V."/>
        </authorList>
    </citation>
    <scope>NUCLEOTIDE SEQUENCE</scope>
    <source>
        <strain evidence="1">AArc-St2</strain>
    </source>
</reference>
<dbReference type="InterPro" id="IPR017587">
    <property type="entry name" value="YqeC"/>
</dbReference>
<name>A0AAE3FVV0_9EURY</name>
<evidence type="ECO:0000313" key="1">
    <source>
        <dbReference type="EMBL" id="MCL9816497.1"/>
    </source>
</evidence>